<reference evidence="1" key="1">
    <citation type="submission" date="2023-06" db="EMBL/GenBank/DDBJ databases">
        <authorList>
            <consortium name="Lawrence Berkeley National Laboratory"/>
            <person name="Ahrendt S."/>
            <person name="Sahu N."/>
            <person name="Indic B."/>
            <person name="Wong-Bajracharya J."/>
            <person name="Merenyi Z."/>
            <person name="Ke H.-M."/>
            <person name="Monk M."/>
            <person name="Kocsube S."/>
            <person name="Drula E."/>
            <person name="Lipzen A."/>
            <person name="Balint B."/>
            <person name="Henrissat B."/>
            <person name="Andreopoulos B."/>
            <person name="Martin F.M."/>
            <person name="Harder C.B."/>
            <person name="Rigling D."/>
            <person name="Ford K.L."/>
            <person name="Foster G.D."/>
            <person name="Pangilinan J."/>
            <person name="Papanicolaou A."/>
            <person name="Barry K."/>
            <person name="LaButti K."/>
            <person name="Viragh M."/>
            <person name="Koriabine M."/>
            <person name="Yan M."/>
            <person name="Riley R."/>
            <person name="Champramary S."/>
            <person name="Plett K.L."/>
            <person name="Tsai I.J."/>
            <person name="Slot J."/>
            <person name="Sipos G."/>
            <person name="Plett J."/>
            <person name="Nagy L.G."/>
            <person name="Grigoriev I.V."/>
        </authorList>
    </citation>
    <scope>NUCLEOTIDE SEQUENCE</scope>
    <source>
        <strain evidence="1">CCBAS 213</strain>
    </source>
</reference>
<protein>
    <submittedName>
        <fullName evidence="1">Uncharacterized protein</fullName>
    </submittedName>
</protein>
<dbReference type="EMBL" id="JAUEPS010000069">
    <property type="protein sequence ID" value="KAK0441534.1"/>
    <property type="molecule type" value="Genomic_DNA"/>
</dbReference>
<evidence type="ECO:0000313" key="2">
    <source>
        <dbReference type="Proteomes" id="UP001175211"/>
    </source>
</evidence>
<comment type="caution">
    <text evidence="1">The sequence shown here is derived from an EMBL/GenBank/DDBJ whole genome shotgun (WGS) entry which is preliminary data.</text>
</comment>
<dbReference type="GeneID" id="85351649"/>
<dbReference type="RefSeq" id="XP_060324039.1">
    <property type="nucleotide sequence ID" value="XM_060468101.1"/>
</dbReference>
<accession>A0AA39JHR2</accession>
<dbReference type="AlphaFoldDB" id="A0AA39JHR2"/>
<keyword evidence="2" id="KW-1185">Reference proteome</keyword>
<dbReference type="Proteomes" id="UP001175211">
    <property type="component" value="Unassembled WGS sequence"/>
</dbReference>
<organism evidence="1 2">
    <name type="scientific">Armillaria tabescens</name>
    <name type="common">Ringless honey mushroom</name>
    <name type="synonym">Agaricus tabescens</name>
    <dbReference type="NCBI Taxonomy" id="1929756"/>
    <lineage>
        <taxon>Eukaryota</taxon>
        <taxon>Fungi</taxon>
        <taxon>Dikarya</taxon>
        <taxon>Basidiomycota</taxon>
        <taxon>Agaricomycotina</taxon>
        <taxon>Agaricomycetes</taxon>
        <taxon>Agaricomycetidae</taxon>
        <taxon>Agaricales</taxon>
        <taxon>Marasmiineae</taxon>
        <taxon>Physalacriaceae</taxon>
        <taxon>Desarmillaria</taxon>
    </lineage>
</organism>
<gene>
    <name evidence="1" type="ORF">EV420DRAFT_1278657</name>
</gene>
<sequence length="90" mass="10128">MEHHLLHNPQEWDATNPFSSGPLTLTHVPCVAPKLPLNKESILILQRALSECVDLQSQFMDIRRLVWVEALNLCDYLLCTQNAGSANVAF</sequence>
<name>A0AA39JHR2_ARMTA</name>
<proteinExistence type="predicted"/>
<evidence type="ECO:0000313" key="1">
    <source>
        <dbReference type="EMBL" id="KAK0441534.1"/>
    </source>
</evidence>